<protein>
    <recommendedName>
        <fullName evidence="1">Transcription initiation factor TFIID subunit 12</fullName>
    </recommendedName>
</protein>
<proteinExistence type="predicted"/>
<dbReference type="OMA" id="LDDQGCD"/>
<feature type="domain" description="Transcription initiation factor TFIID subunit 12" evidence="3">
    <location>
        <begin position="64"/>
        <end position="129"/>
    </location>
</feature>
<evidence type="ECO:0000256" key="1">
    <source>
        <dbReference type="ARBA" id="ARBA00017484"/>
    </source>
</evidence>
<name>A0A484BAY9_DRONA</name>
<dbReference type="OrthoDB" id="2193432at2759"/>
<accession>A0A484BAY9</accession>
<dbReference type="GO" id="GO:0006352">
    <property type="term" value="P:DNA-templated transcription initiation"/>
    <property type="evidence" value="ECO:0007669"/>
    <property type="project" value="InterPro"/>
</dbReference>
<dbReference type="STRING" id="7232.A0A484BAY9"/>
<sequence length="142" mass="15634">MASNGKVTAWPWIDELPGDNTDISTAEESPSSSGSLSSSSKSNQVESDKEYTCSSTNKSHIIRKSNLSRFVQKIDKTATMDDQAADLVAKCANAFVKDVSMRLVKLAKYRNAEPSLLDLKFTLKREYNMEFPNNKSSNSADA</sequence>
<dbReference type="GO" id="GO:0005669">
    <property type="term" value="C:transcription factor TFIID complex"/>
    <property type="evidence" value="ECO:0007669"/>
    <property type="project" value="InterPro"/>
</dbReference>
<dbReference type="Proteomes" id="UP000295192">
    <property type="component" value="Unassembled WGS sequence"/>
</dbReference>
<evidence type="ECO:0000259" key="3">
    <source>
        <dbReference type="Pfam" id="PF03847"/>
    </source>
</evidence>
<dbReference type="SUPFAM" id="SSF47113">
    <property type="entry name" value="Histone-fold"/>
    <property type="match status" value="1"/>
</dbReference>
<dbReference type="EMBL" id="LSRL02000067">
    <property type="protein sequence ID" value="TDG45973.1"/>
    <property type="molecule type" value="Genomic_DNA"/>
</dbReference>
<dbReference type="GO" id="GO:0046982">
    <property type="term" value="F:protein heterodimerization activity"/>
    <property type="evidence" value="ECO:0007669"/>
    <property type="project" value="InterPro"/>
</dbReference>
<comment type="caution">
    <text evidence="4">The sequence shown here is derived from an EMBL/GenBank/DDBJ whole genome shotgun (WGS) entry which is preliminary data.</text>
</comment>
<feature type="compositionally biased region" description="Low complexity" evidence="2">
    <location>
        <begin position="24"/>
        <end position="45"/>
    </location>
</feature>
<dbReference type="AlphaFoldDB" id="A0A484BAY9"/>
<evidence type="ECO:0000313" key="5">
    <source>
        <dbReference type="Proteomes" id="UP000295192"/>
    </source>
</evidence>
<dbReference type="InterPro" id="IPR003228">
    <property type="entry name" value="TFIID_TAF12_dom"/>
</dbReference>
<feature type="region of interest" description="Disordered" evidence="2">
    <location>
        <begin position="1"/>
        <end position="57"/>
    </location>
</feature>
<dbReference type="InterPro" id="IPR009072">
    <property type="entry name" value="Histone-fold"/>
</dbReference>
<dbReference type="Pfam" id="PF03847">
    <property type="entry name" value="TFIID_20kDa"/>
    <property type="match status" value="1"/>
</dbReference>
<reference evidence="4 5" key="1">
    <citation type="journal article" date="2019" name="J. Hered.">
        <title>An Improved Genome Assembly for Drosophila navojoa, the Basal Species in the mojavensis Cluster.</title>
        <authorList>
            <person name="Vanderlinde T."/>
            <person name="Dupim E.G."/>
            <person name="Nazario-Yepiz N.O."/>
            <person name="Carvalho A.B."/>
        </authorList>
    </citation>
    <scope>NUCLEOTIDE SEQUENCE [LARGE SCALE GENOMIC DNA]</scope>
    <source>
        <strain evidence="4">Navoj_Jal97</strain>
        <tissue evidence="4">Whole organism</tissue>
    </source>
</reference>
<evidence type="ECO:0000256" key="2">
    <source>
        <dbReference type="SAM" id="MobiDB-lite"/>
    </source>
</evidence>
<organism evidence="4 5">
    <name type="scientific">Drosophila navojoa</name>
    <name type="common">Fruit fly</name>
    <dbReference type="NCBI Taxonomy" id="7232"/>
    <lineage>
        <taxon>Eukaryota</taxon>
        <taxon>Metazoa</taxon>
        <taxon>Ecdysozoa</taxon>
        <taxon>Arthropoda</taxon>
        <taxon>Hexapoda</taxon>
        <taxon>Insecta</taxon>
        <taxon>Pterygota</taxon>
        <taxon>Neoptera</taxon>
        <taxon>Endopterygota</taxon>
        <taxon>Diptera</taxon>
        <taxon>Brachycera</taxon>
        <taxon>Muscomorpha</taxon>
        <taxon>Ephydroidea</taxon>
        <taxon>Drosophilidae</taxon>
        <taxon>Drosophila</taxon>
    </lineage>
</organism>
<dbReference type="Gene3D" id="1.10.20.10">
    <property type="entry name" value="Histone, subunit A"/>
    <property type="match status" value="1"/>
</dbReference>
<keyword evidence="5" id="KW-1185">Reference proteome</keyword>
<gene>
    <name evidence="4" type="ORF">AWZ03_007573</name>
</gene>
<evidence type="ECO:0000313" key="4">
    <source>
        <dbReference type="EMBL" id="TDG45973.1"/>
    </source>
</evidence>